<accession>A0A1H9YNS9</accession>
<organism evidence="5 6">
    <name type="scientific">Paracoccus homiensis</name>
    <dbReference type="NCBI Taxonomy" id="364199"/>
    <lineage>
        <taxon>Bacteria</taxon>
        <taxon>Pseudomonadati</taxon>
        <taxon>Pseudomonadota</taxon>
        <taxon>Alphaproteobacteria</taxon>
        <taxon>Rhodobacterales</taxon>
        <taxon>Paracoccaceae</taxon>
        <taxon>Paracoccus</taxon>
    </lineage>
</organism>
<dbReference type="EMBL" id="FOHO01000001">
    <property type="protein sequence ID" value="SES70261.1"/>
    <property type="molecule type" value="Genomic_DNA"/>
</dbReference>
<dbReference type="SUPFAM" id="SSF111369">
    <property type="entry name" value="HlyD-like secretion proteins"/>
    <property type="match status" value="2"/>
</dbReference>
<feature type="region of interest" description="Disordered" evidence="3">
    <location>
        <begin position="414"/>
        <end position="444"/>
    </location>
</feature>
<dbReference type="AlphaFoldDB" id="A0A1H9YNS9"/>
<dbReference type="Pfam" id="PF25917">
    <property type="entry name" value="BSH_RND"/>
    <property type="match status" value="1"/>
</dbReference>
<proteinExistence type="inferred from homology"/>
<sequence length="444" mass="46814">MRFLFRGLSGLFITALTFGLLFLAGFQVWQVTAGADDPQGRGAGRDEQVYTVRLQLLEKQRIDPLLQAYGVVESRRRLELRASAAGQIVALGPNMYEGGSVGAGELLVRVDPATAQAVLDSRIAARDDAGTTLTDARRMVQVATEDLVSAERQADLRRAAVARQNELAARGLGTSSDRETAELAASTAEQAVTAARSTLASSEASVNAAQNALRRAEIDLTTARRDLADTEIRASFDGRVTGVTAVEGGLVSLNEQLGELIDPDRLEVSVPLSLQQFSRLVADGRSPAGTPVTVILDGSAGRLSARAEIDRDAASVAEGSAGRVVYARIVDERVAMRPGDFVTVEIDEPALTDVALIPAAAVGADGAVLVAGDQGRLRAQPVRVLRRQGDDVIIAVSDMLDGARIVSERGPQLGAGIRVRDADAPPDDPVQDQRAQSRPGAENG</sequence>
<evidence type="ECO:0000256" key="2">
    <source>
        <dbReference type="SAM" id="Coils"/>
    </source>
</evidence>
<dbReference type="GO" id="GO:1990281">
    <property type="term" value="C:efflux pump complex"/>
    <property type="evidence" value="ECO:0007669"/>
    <property type="project" value="TreeGrafter"/>
</dbReference>
<evidence type="ECO:0000256" key="3">
    <source>
        <dbReference type="SAM" id="MobiDB-lite"/>
    </source>
</evidence>
<feature type="coiled-coil region" evidence="2">
    <location>
        <begin position="199"/>
        <end position="233"/>
    </location>
</feature>
<reference evidence="5 6" key="1">
    <citation type="submission" date="2016-10" db="EMBL/GenBank/DDBJ databases">
        <authorList>
            <person name="de Groot N.N."/>
        </authorList>
    </citation>
    <scope>NUCLEOTIDE SEQUENCE [LARGE SCALE GENOMIC DNA]</scope>
    <source>
        <strain evidence="5 6">DSM 17862</strain>
    </source>
</reference>
<evidence type="ECO:0000256" key="1">
    <source>
        <dbReference type="ARBA" id="ARBA00009477"/>
    </source>
</evidence>
<dbReference type="NCBIfam" id="TIGR01730">
    <property type="entry name" value="RND_mfp"/>
    <property type="match status" value="1"/>
</dbReference>
<dbReference type="STRING" id="364199.SAMN04489858_101233"/>
<dbReference type="Gene3D" id="2.40.50.100">
    <property type="match status" value="1"/>
</dbReference>
<protein>
    <submittedName>
        <fullName evidence="5">RND family efflux transporter, MFP subunit</fullName>
    </submittedName>
</protein>
<comment type="similarity">
    <text evidence="1">Belongs to the membrane fusion protein (MFP) (TC 8.A.1) family.</text>
</comment>
<evidence type="ECO:0000259" key="4">
    <source>
        <dbReference type="Pfam" id="PF25917"/>
    </source>
</evidence>
<dbReference type="Gene3D" id="2.40.30.170">
    <property type="match status" value="1"/>
</dbReference>
<keyword evidence="2" id="KW-0175">Coiled coil</keyword>
<dbReference type="InterPro" id="IPR058625">
    <property type="entry name" value="MdtA-like_BSH"/>
</dbReference>
<dbReference type="OrthoDB" id="7626141at2"/>
<keyword evidence="6" id="KW-1185">Reference proteome</keyword>
<dbReference type="PANTHER" id="PTHR30469:SF15">
    <property type="entry name" value="HLYD FAMILY OF SECRETION PROTEINS"/>
    <property type="match status" value="1"/>
</dbReference>
<dbReference type="PANTHER" id="PTHR30469">
    <property type="entry name" value="MULTIDRUG RESISTANCE PROTEIN MDTA"/>
    <property type="match status" value="1"/>
</dbReference>
<dbReference type="Proteomes" id="UP000199180">
    <property type="component" value="Unassembled WGS sequence"/>
</dbReference>
<evidence type="ECO:0000313" key="6">
    <source>
        <dbReference type="Proteomes" id="UP000199180"/>
    </source>
</evidence>
<gene>
    <name evidence="5" type="ORF">SAMN04489858_101233</name>
</gene>
<name>A0A1H9YNS9_9RHOB</name>
<evidence type="ECO:0000313" key="5">
    <source>
        <dbReference type="EMBL" id="SES70261.1"/>
    </source>
</evidence>
<dbReference type="InterPro" id="IPR006143">
    <property type="entry name" value="RND_pump_MFP"/>
</dbReference>
<dbReference type="Gene3D" id="1.10.287.470">
    <property type="entry name" value="Helix hairpin bin"/>
    <property type="match status" value="1"/>
</dbReference>
<dbReference type="Gene3D" id="2.40.420.20">
    <property type="match status" value="1"/>
</dbReference>
<dbReference type="RefSeq" id="WP_090731830.1">
    <property type="nucleotide sequence ID" value="NZ_FOHO01000001.1"/>
</dbReference>
<feature type="domain" description="Multidrug resistance protein MdtA-like barrel-sandwich hybrid" evidence="4">
    <location>
        <begin position="78"/>
        <end position="258"/>
    </location>
</feature>
<dbReference type="GO" id="GO:0015562">
    <property type="term" value="F:efflux transmembrane transporter activity"/>
    <property type="evidence" value="ECO:0007669"/>
    <property type="project" value="TreeGrafter"/>
</dbReference>